<accession>A0A3Q2VBR3</accession>
<comment type="subcellular location">
    <subcellularLocation>
        <location evidence="1 5">Membrane</location>
        <topology evidence="1 5">Multi-pass membrane protein</topology>
    </subcellularLocation>
</comment>
<dbReference type="GO" id="GO:0055038">
    <property type="term" value="C:recycling endosome membrane"/>
    <property type="evidence" value="ECO:0007669"/>
    <property type="project" value="TreeGrafter"/>
</dbReference>
<evidence type="ECO:0000313" key="7">
    <source>
        <dbReference type="Ensembl" id="ENSHBUP00000005003.1"/>
    </source>
</evidence>
<keyword evidence="6" id="KW-0175">Coiled coil</keyword>
<dbReference type="AlphaFoldDB" id="A0A3Q2VBR3"/>
<dbReference type="STRING" id="8153.ENSHBUP00000005003"/>
<comment type="caution">
    <text evidence="5">Lacks conserved residue(s) required for the propagation of feature annotation.</text>
</comment>
<keyword evidence="4 5" id="KW-0472">Membrane</keyword>
<reference evidence="7" key="1">
    <citation type="submission" date="2025-08" db="UniProtKB">
        <authorList>
            <consortium name="Ensembl"/>
        </authorList>
    </citation>
    <scope>IDENTIFICATION</scope>
</reference>
<evidence type="ECO:0000256" key="3">
    <source>
        <dbReference type="ARBA" id="ARBA00022989"/>
    </source>
</evidence>
<evidence type="ECO:0000256" key="4">
    <source>
        <dbReference type="ARBA" id="ARBA00023136"/>
    </source>
</evidence>
<keyword evidence="8" id="KW-1185">Reference proteome</keyword>
<keyword evidence="5" id="KW-0813">Transport</keyword>
<gene>
    <name evidence="7" type="primary">SCAMP1</name>
</gene>
<name>A0A3Q2VBR3_HAPBU</name>
<evidence type="ECO:0000256" key="2">
    <source>
        <dbReference type="ARBA" id="ARBA00022692"/>
    </source>
</evidence>
<feature type="coiled-coil region" evidence="6">
    <location>
        <begin position="56"/>
        <end position="90"/>
    </location>
</feature>
<dbReference type="Proteomes" id="UP000264840">
    <property type="component" value="Unplaced"/>
</dbReference>
<dbReference type="GeneTree" id="ENSGT00940000157310"/>
<dbReference type="GO" id="GO:0032588">
    <property type="term" value="C:trans-Golgi network membrane"/>
    <property type="evidence" value="ECO:0007669"/>
    <property type="project" value="TreeGrafter"/>
</dbReference>
<evidence type="ECO:0000256" key="5">
    <source>
        <dbReference type="RuleBase" id="RU363122"/>
    </source>
</evidence>
<dbReference type="PANTHER" id="PTHR10687:SF8">
    <property type="entry name" value="SECRETORY CARRIER-ASSOCIATED MEMBRANE PROTEIN 1"/>
    <property type="match status" value="1"/>
</dbReference>
<dbReference type="Ensembl" id="ENSHBUT00000007741.1">
    <property type="protein sequence ID" value="ENSHBUP00000005003.1"/>
    <property type="gene ID" value="ENSHBUG00000006341.1"/>
</dbReference>
<dbReference type="InterPro" id="IPR007273">
    <property type="entry name" value="SCAMP"/>
</dbReference>
<dbReference type="GO" id="GO:0015031">
    <property type="term" value="P:protein transport"/>
    <property type="evidence" value="ECO:0007669"/>
    <property type="project" value="InterPro"/>
</dbReference>
<feature type="transmembrane region" description="Helical" evidence="5">
    <location>
        <begin position="133"/>
        <end position="156"/>
    </location>
</feature>
<protein>
    <recommendedName>
        <fullName evidence="5">Secretory carrier-associated membrane protein</fullName>
        <shortName evidence="5">Secretory carrier membrane protein</shortName>
    </recommendedName>
</protein>
<keyword evidence="3 5" id="KW-1133">Transmembrane helix</keyword>
<feature type="transmembrane region" description="Helical" evidence="5">
    <location>
        <begin position="168"/>
        <end position="186"/>
    </location>
</feature>
<evidence type="ECO:0000313" key="8">
    <source>
        <dbReference type="Proteomes" id="UP000264840"/>
    </source>
</evidence>
<reference evidence="7" key="2">
    <citation type="submission" date="2025-09" db="UniProtKB">
        <authorList>
            <consortium name="Ensembl"/>
        </authorList>
    </citation>
    <scope>IDENTIFICATION</scope>
</reference>
<keyword evidence="2 5" id="KW-0812">Transmembrane</keyword>
<dbReference type="Pfam" id="PF04144">
    <property type="entry name" value="SCAMP"/>
    <property type="match status" value="1"/>
</dbReference>
<evidence type="ECO:0000256" key="1">
    <source>
        <dbReference type="ARBA" id="ARBA00004141"/>
    </source>
</evidence>
<evidence type="ECO:0000256" key="6">
    <source>
        <dbReference type="SAM" id="Coils"/>
    </source>
</evidence>
<organism evidence="7 8">
    <name type="scientific">Haplochromis burtoni</name>
    <name type="common">Burton's mouthbrooder</name>
    <name type="synonym">Chromis burtoni</name>
    <dbReference type="NCBI Taxonomy" id="8153"/>
    <lineage>
        <taxon>Eukaryota</taxon>
        <taxon>Metazoa</taxon>
        <taxon>Chordata</taxon>
        <taxon>Craniata</taxon>
        <taxon>Vertebrata</taxon>
        <taxon>Euteleostomi</taxon>
        <taxon>Actinopterygii</taxon>
        <taxon>Neopterygii</taxon>
        <taxon>Teleostei</taxon>
        <taxon>Neoteleostei</taxon>
        <taxon>Acanthomorphata</taxon>
        <taxon>Ovalentaria</taxon>
        <taxon>Cichlomorphae</taxon>
        <taxon>Cichliformes</taxon>
        <taxon>Cichlidae</taxon>
        <taxon>African cichlids</taxon>
        <taxon>Pseudocrenilabrinae</taxon>
        <taxon>Haplochromini</taxon>
        <taxon>Haplochromis</taxon>
    </lineage>
</organism>
<sequence>MCCYDVCSPAGAVSAENWIYSKSRNGAFLVSREGESNWPKSLCTISNVLTFVCVCLQEQSQAAAELLRRQEELENKAAELDRREREMQSINVSGGRKNNWPPLPERFPVAPCFYHDITVDIPVEFQKTVKIMYYLWMLHTGTLLANLIACLSWFAVDGNRGVDFGLSILWLLLFTPCSFVCWYRPLYAAFSLKFLKVISHLKSYLPKYQHSPVETGE</sequence>
<proteinExistence type="inferred from homology"/>
<dbReference type="PANTHER" id="PTHR10687">
    <property type="entry name" value="SECRETORY CARRIER-ASSOCIATED MEMBRANE PROTEIN SCAMP"/>
    <property type="match status" value="1"/>
</dbReference>
<comment type="similarity">
    <text evidence="5">Belongs to the SCAMP family.</text>
</comment>